<evidence type="ECO:0000256" key="5">
    <source>
        <dbReference type="ARBA" id="ARBA00022859"/>
    </source>
</evidence>
<dbReference type="PROSITE" id="PS51194">
    <property type="entry name" value="HELICASE_CTER"/>
    <property type="match status" value="1"/>
</dbReference>
<dbReference type="InterPro" id="IPR014001">
    <property type="entry name" value="Helicase_ATP-bd"/>
</dbReference>
<dbReference type="EMBL" id="HE601369">
    <property type="protein sequence ID" value="CAP25885.2"/>
    <property type="molecule type" value="Genomic_DNA"/>
</dbReference>
<evidence type="ECO:0000259" key="9">
    <source>
        <dbReference type="PROSITE" id="PS51789"/>
    </source>
</evidence>
<keyword evidence="4" id="KW-0067">ATP-binding</keyword>
<protein>
    <submittedName>
        <fullName evidence="10">Protein CBR-DRH-1</fullName>
    </submittedName>
</protein>
<feature type="domain" description="Helicase C-terminal" evidence="8">
    <location>
        <begin position="700"/>
        <end position="867"/>
    </location>
</feature>
<evidence type="ECO:0000256" key="4">
    <source>
        <dbReference type="ARBA" id="ARBA00022840"/>
    </source>
</evidence>
<dbReference type="InParanoid" id="A8WZS5"/>
<feature type="domain" description="Helicase ATP-binding" evidence="7">
    <location>
        <begin position="302"/>
        <end position="509"/>
    </location>
</feature>
<keyword evidence="11" id="KW-1185">Reference proteome</keyword>
<evidence type="ECO:0000259" key="7">
    <source>
        <dbReference type="PROSITE" id="PS51192"/>
    </source>
</evidence>
<dbReference type="GO" id="GO:0005524">
    <property type="term" value="F:ATP binding"/>
    <property type="evidence" value="ECO:0007669"/>
    <property type="project" value="UniProtKB-KW"/>
</dbReference>
<dbReference type="Gene3D" id="3.40.50.300">
    <property type="entry name" value="P-loop containing nucleotide triphosphate hydrolases"/>
    <property type="match status" value="2"/>
</dbReference>
<dbReference type="WormBase" id="CBG05400">
    <property type="protein sequence ID" value="CBP38705"/>
    <property type="gene ID" value="WBGene00027855"/>
    <property type="gene designation" value="Cbr-drh-1"/>
</dbReference>
<reference evidence="10 11" key="1">
    <citation type="journal article" date="2003" name="PLoS Biol.">
        <title>The genome sequence of Caenorhabditis briggsae: a platform for comparative genomics.</title>
        <authorList>
            <person name="Stein L.D."/>
            <person name="Bao Z."/>
            <person name="Blasiar D."/>
            <person name="Blumenthal T."/>
            <person name="Brent M.R."/>
            <person name="Chen N."/>
            <person name="Chinwalla A."/>
            <person name="Clarke L."/>
            <person name="Clee C."/>
            <person name="Coghlan A."/>
            <person name="Coulson A."/>
            <person name="D'Eustachio P."/>
            <person name="Fitch D.H."/>
            <person name="Fulton L.A."/>
            <person name="Fulton R.E."/>
            <person name="Griffiths-Jones S."/>
            <person name="Harris T.W."/>
            <person name="Hillier L.W."/>
            <person name="Kamath R."/>
            <person name="Kuwabara P.E."/>
            <person name="Mardis E.R."/>
            <person name="Marra M.A."/>
            <person name="Miner T.L."/>
            <person name="Minx P."/>
            <person name="Mullikin J.C."/>
            <person name="Plumb R.W."/>
            <person name="Rogers J."/>
            <person name="Schein J.E."/>
            <person name="Sohrmann M."/>
            <person name="Spieth J."/>
            <person name="Stajich J.E."/>
            <person name="Wei C."/>
            <person name="Willey D."/>
            <person name="Wilson R.K."/>
            <person name="Durbin R."/>
            <person name="Waterston R.H."/>
        </authorList>
    </citation>
    <scope>NUCLEOTIDE SEQUENCE [LARGE SCALE GENOMIC DNA]</scope>
    <source>
        <strain evidence="10 11">AF16</strain>
    </source>
</reference>
<dbReference type="eggNOG" id="KOG0354">
    <property type="taxonomic scope" value="Eukaryota"/>
</dbReference>
<dbReference type="SMART" id="SM00490">
    <property type="entry name" value="HELICc"/>
    <property type="match status" value="1"/>
</dbReference>
<dbReference type="AlphaFoldDB" id="A8WZS5"/>
<dbReference type="STRING" id="6238.A8WZS5"/>
<dbReference type="GO" id="GO:0005737">
    <property type="term" value="C:cytoplasm"/>
    <property type="evidence" value="ECO:0000318"/>
    <property type="project" value="GO_Central"/>
</dbReference>
<keyword evidence="2" id="KW-0399">Innate immunity</keyword>
<dbReference type="GO" id="GO:0003676">
    <property type="term" value="F:nucleic acid binding"/>
    <property type="evidence" value="ECO:0007669"/>
    <property type="project" value="InterPro"/>
</dbReference>
<comment type="similarity">
    <text evidence="1">Belongs to the helicase family. RLR subfamily.</text>
</comment>
<evidence type="ECO:0000259" key="8">
    <source>
        <dbReference type="PROSITE" id="PS51194"/>
    </source>
</evidence>
<dbReference type="PROSITE" id="PS51192">
    <property type="entry name" value="HELICASE_ATP_BIND_1"/>
    <property type="match status" value="1"/>
</dbReference>
<gene>
    <name evidence="12" type="primary">drh-1</name>
    <name evidence="10" type="synonym">Cbr-drh-1</name>
    <name evidence="12" type="ORF">CBG05400</name>
    <name evidence="10" type="ORF">CBG_05400</name>
</gene>
<dbReference type="Proteomes" id="UP000008549">
    <property type="component" value="Unassembled WGS sequence"/>
</dbReference>
<dbReference type="PANTHER" id="PTHR14074:SF29">
    <property type="entry name" value="DICER-RELATED HELICASE"/>
    <property type="match status" value="1"/>
</dbReference>
<dbReference type="SMART" id="SM00487">
    <property type="entry name" value="DEXDc"/>
    <property type="match status" value="1"/>
</dbReference>
<dbReference type="GO" id="GO:0003724">
    <property type="term" value="F:RNA helicase activity"/>
    <property type="evidence" value="ECO:0007669"/>
    <property type="project" value="UniProtKB-EC"/>
</dbReference>
<accession>A8WZS5</accession>
<dbReference type="InterPro" id="IPR021673">
    <property type="entry name" value="RLR_CTR"/>
</dbReference>
<dbReference type="InterPro" id="IPR051363">
    <property type="entry name" value="RLR_Helicase"/>
</dbReference>
<dbReference type="SUPFAM" id="SSF52540">
    <property type="entry name" value="P-loop containing nucleoside triphosphate hydrolases"/>
    <property type="match status" value="1"/>
</dbReference>
<dbReference type="Pfam" id="PF00271">
    <property type="entry name" value="Helicase_C"/>
    <property type="match status" value="1"/>
</dbReference>
<dbReference type="Gene3D" id="1.20.1320.30">
    <property type="match status" value="1"/>
</dbReference>
<dbReference type="PANTHER" id="PTHR14074">
    <property type="entry name" value="HELICASE WITH DEATH DOMAIN-RELATED"/>
    <property type="match status" value="1"/>
</dbReference>
<proteinExistence type="inferred from homology"/>
<feature type="domain" description="RLR CTR" evidence="9">
    <location>
        <begin position="892"/>
        <end position="1021"/>
    </location>
</feature>
<dbReference type="Gene3D" id="2.170.150.30">
    <property type="entry name" value="RIG-I-like receptor, C-terminal regulatory domain"/>
    <property type="match status" value="1"/>
</dbReference>
<reference evidence="10 11" key="2">
    <citation type="journal article" date="2011" name="PLoS Genet.">
        <title>Caenorhabditis briggsae recombinant inbred line genotypes reveal inter-strain incompatibility and the evolution of recombination.</title>
        <authorList>
            <person name="Ross J.A."/>
            <person name="Koboldt D.C."/>
            <person name="Staisch J.E."/>
            <person name="Chamberlin H.M."/>
            <person name="Gupta B.P."/>
            <person name="Miller R.D."/>
            <person name="Baird S.E."/>
            <person name="Haag E.S."/>
        </authorList>
    </citation>
    <scope>NUCLEOTIDE SEQUENCE [LARGE SCALE GENOMIC DNA]</scope>
    <source>
        <strain evidence="10 11">AF16</strain>
    </source>
</reference>
<keyword evidence="5" id="KW-0391">Immunity</keyword>
<dbReference type="PROSITE" id="PS51789">
    <property type="entry name" value="RLR_CTR"/>
    <property type="match status" value="1"/>
</dbReference>
<dbReference type="OMA" id="FFANHVP"/>
<dbReference type="InterPro" id="IPR011545">
    <property type="entry name" value="DEAD/DEAH_box_helicase_dom"/>
</dbReference>
<name>A8WZS5_CAEBR</name>
<dbReference type="GO" id="GO:0045087">
    <property type="term" value="P:innate immune response"/>
    <property type="evidence" value="ECO:0007669"/>
    <property type="project" value="UniProtKB-KW"/>
</dbReference>
<dbReference type="InterPro" id="IPR038557">
    <property type="entry name" value="RLR_C_sf"/>
</dbReference>
<evidence type="ECO:0000256" key="3">
    <source>
        <dbReference type="ARBA" id="ARBA00022741"/>
    </source>
</evidence>
<sequence>MVRKKQCAALVKLYDREIIRCLEPIYREPEKGEHFDELLSRGRIEELIGEYEDTTSFSSQLFHELQESPISKADDERLYKSVMSFLQANFTDSHVHKLLKCSDRTMRMCQYGLILNHLDGFINYMDPNEVLTYLDSYPQYQDIVRELRRETERIVPEEQQQNTEFLKKSILRIVPLLGESSAYDVMYAIYDKPSNNLNEEARNFIEKILRLRPGSFDAFYREVSDDRRRFNGNIFICPINEIATEMIARIPEVNRHRYRMINIRYDNIQSEPPVPRLIVESVRNRIHLQRQLCLRRYQLELCQVALRGENTIVTAPTGSGKTVIAANIIKNHFETRDRNGQRFKALFMTPNSMILKQQSDSISSYLDHSYQVQIVQGADNLPVRNAVQTKDLIVATPQMIVNLCNEHRDVLKTENEIGIEQFFLSTFTIIFFDECHNTMKNTPYASECFPTIPVIMINFSDIMREYHTLKNMGNMPDGHHLPQIVGLTASLGTGDGKNVLGVKEHIANLCAMMDVKELSTVRENTEELQNYSPIIPDREILNRNDEFLSFYEENIPIQNVQQNVQNSLFDDRPYRPAENFQSAPNDKEHPGYLNWACNQMNLVCTAKFNRDGTKIIINEALEVLKECYWTLSYNVNFNPEVALRYLKSELESRSANFTHHMSRIWESKFQFLLLLLCIEISGYHNHLLNSGTAENPMIEKVEQFIVDQNEQRGDSRSIIFVRTRYEATILNEILNKRETLERLGIKSEWISGLNKSTSSSADISASKQKQMEKLRKFATGEIRVLVATSVAEEGLDVAECNLVIKYNYATNEIAHVQRRGRGRAMNSTCVLVTNSIPLRDQEGANRDKENMMNQALLKITTNPGAFRDAVMAEIGNIWNRIQREDTERARQIAEQISRNVTYRIVCKKCDVFLCTNSDIRARNTQYLVCRPEFWTLVQKIKLTPGEIATNKFHSTGMIKCLGTNCGAILGRLIDVTNTELPCLSAEAIVLINEHEDKRIQAKKWKKVFSNSETILSDHFTPVEIRQLDIQKMRDANQTRTPLNFELNLNGILQNIIREA</sequence>
<dbReference type="InterPro" id="IPR001650">
    <property type="entry name" value="Helicase_C-like"/>
</dbReference>
<evidence type="ECO:0000313" key="10">
    <source>
        <dbReference type="EMBL" id="CAP25885.2"/>
    </source>
</evidence>
<evidence type="ECO:0000256" key="1">
    <source>
        <dbReference type="ARBA" id="ARBA00006866"/>
    </source>
</evidence>
<organism evidence="10 11">
    <name type="scientific">Caenorhabditis briggsae</name>
    <dbReference type="NCBI Taxonomy" id="6238"/>
    <lineage>
        <taxon>Eukaryota</taxon>
        <taxon>Metazoa</taxon>
        <taxon>Ecdysozoa</taxon>
        <taxon>Nematoda</taxon>
        <taxon>Chromadorea</taxon>
        <taxon>Rhabditida</taxon>
        <taxon>Rhabditina</taxon>
        <taxon>Rhabditomorpha</taxon>
        <taxon>Rhabditoidea</taxon>
        <taxon>Rhabditidae</taxon>
        <taxon>Peloderinae</taxon>
        <taxon>Caenorhabditis</taxon>
    </lineage>
</organism>
<dbReference type="Pfam" id="PF00270">
    <property type="entry name" value="DEAD"/>
    <property type="match status" value="1"/>
</dbReference>
<dbReference type="FunCoup" id="A8WZS5">
    <property type="interactions" value="948"/>
</dbReference>
<dbReference type="HOGENOM" id="CLU_006888_2_1_1"/>
<dbReference type="InterPro" id="IPR027417">
    <property type="entry name" value="P-loop_NTPase"/>
</dbReference>
<evidence type="ECO:0000256" key="2">
    <source>
        <dbReference type="ARBA" id="ARBA00022588"/>
    </source>
</evidence>
<comment type="catalytic activity">
    <reaction evidence="6">
        <text>ATP + H2O = ADP + phosphate + H(+)</text>
        <dbReference type="Rhea" id="RHEA:13065"/>
        <dbReference type="ChEBI" id="CHEBI:15377"/>
        <dbReference type="ChEBI" id="CHEBI:15378"/>
        <dbReference type="ChEBI" id="CHEBI:30616"/>
        <dbReference type="ChEBI" id="CHEBI:43474"/>
        <dbReference type="ChEBI" id="CHEBI:456216"/>
        <dbReference type="EC" id="3.6.4.13"/>
    </reaction>
    <physiologicalReaction direction="left-to-right" evidence="6">
        <dbReference type="Rhea" id="RHEA:13066"/>
    </physiologicalReaction>
</comment>
<evidence type="ECO:0000256" key="6">
    <source>
        <dbReference type="ARBA" id="ARBA00049390"/>
    </source>
</evidence>
<evidence type="ECO:0000313" key="12">
    <source>
        <dbReference type="WormBase" id="CBG05400"/>
    </source>
</evidence>
<keyword evidence="3" id="KW-0547">Nucleotide-binding</keyword>
<evidence type="ECO:0000313" key="11">
    <source>
        <dbReference type="Proteomes" id="UP000008549"/>
    </source>
</evidence>
<dbReference type="Pfam" id="PF11648">
    <property type="entry name" value="RIG-I_C-RD"/>
    <property type="match status" value="1"/>
</dbReference>